<protein>
    <submittedName>
        <fullName evidence="2">Uncharacterized protein</fullName>
    </submittedName>
</protein>
<evidence type="ECO:0000313" key="2">
    <source>
        <dbReference type="EMBL" id="KAG8470842.1"/>
    </source>
</evidence>
<sequence length="499" mass="54961">MSPSGEVVGSGADAPPAQPAPPPTPPMRSGGQGIADGTMAYTEQFARLRGHTPPTAPPPDFGRTAGRRDEHCTTRSELLAQRKQLYIDANEDRKRAHEEANPIWAATLSAPPGELKPSYNRTQSQMRAERRQDRVATSVLASGDGILDRDKNIMLASDPTALTTTISRPDAYGAELPLAFVDEPEHATRSALLGARKIDIVRANAQTMRRIGEHGYRSFYQRVGDRLDSSLKSYYDSQEAGGGKLTRGALMAQRKADFIAQNDEFLARHRAGEVRQPKYADQAEPFWTLGREVPQPAMNSRADLLESQQWYRRAEVYVPGRSPREPDPFKVGAAARLADKLSSGPKRFQRGYPAAKREVLDKVTSMDAPDPSALTQPSERKASIKETLRFLHFKVQSEQLSFGHVGPDMAMEAPMYSSFSRDGIFREPHRTPRPRTMMARTRPPERLDSNATLAFSEAARTSLSSPMLMSTRTPAMPGTAASVRSGGFQVIDSVLQQSC</sequence>
<name>A0A8J6CDC2_DIALT</name>
<evidence type="ECO:0000256" key="1">
    <source>
        <dbReference type="SAM" id="MobiDB-lite"/>
    </source>
</evidence>
<comment type="caution">
    <text evidence="2">The sequence shown here is derived from an EMBL/GenBank/DDBJ whole genome shotgun (WGS) entry which is preliminary data.</text>
</comment>
<dbReference type="Proteomes" id="UP000751190">
    <property type="component" value="Unassembled WGS sequence"/>
</dbReference>
<reference evidence="2" key="1">
    <citation type="submission" date="2021-05" db="EMBL/GenBank/DDBJ databases">
        <title>The genome of the haptophyte Pavlova lutheri (Diacronema luteri, Pavlovales) - a model for lipid biosynthesis in eukaryotic algae.</title>
        <authorList>
            <person name="Hulatt C.J."/>
            <person name="Posewitz M.C."/>
        </authorList>
    </citation>
    <scope>NUCLEOTIDE SEQUENCE</scope>
    <source>
        <strain evidence="2">NIVA-4/92</strain>
    </source>
</reference>
<proteinExistence type="predicted"/>
<evidence type="ECO:0000313" key="3">
    <source>
        <dbReference type="Proteomes" id="UP000751190"/>
    </source>
</evidence>
<organism evidence="2 3">
    <name type="scientific">Diacronema lutheri</name>
    <name type="common">Unicellular marine alga</name>
    <name type="synonym">Monochrysis lutheri</name>
    <dbReference type="NCBI Taxonomy" id="2081491"/>
    <lineage>
        <taxon>Eukaryota</taxon>
        <taxon>Haptista</taxon>
        <taxon>Haptophyta</taxon>
        <taxon>Pavlovophyceae</taxon>
        <taxon>Pavlovales</taxon>
        <taxon>Pavlovaceae</taxon>
        <taxon>Diacronema</taxon>
    </lineage>
</organism>
<dbReference type="EMBL" id="JAGTXO010000001">
    <property type="protein sequence ID" value="KAG8470842.1"/>
    <property type="molecule type" value="Genomic_DNA"/>
</dbReference>
<feature type="region of interest" description="Disordered" evidence="1">
    <location>
        <begin position="1"/>
        <end position="37"/>
    </location>
</feature>
<feature type="compositionally biased region" description="Pro residues" evidence="1">
    <location>
        <begin position="16"/>
        <end position="26"/>
    </location>
</feature>
<gene>
    <name evidence="2" type="ORF">KFE25_009263</name>
</gene>
<feature type="region of interest" description="Disordered" evidence="1">
    <location>
        <begin position="49"/>
        <end position="70"/>
    </location>
</feature>
<keyword evidence="3" id="KW-1185">Reference proteome</keyword>
<dbReference type="AlphaFoldDB" id="A0A8J6CDC2"/>
<accession>A0A8J6CDC2</accession>
<dbReference type="OrthoDB" id="10387188at2759"/>